<keyword evidence="2" id="KW-1185">Reference proteome</keyword>
<dbReference type="InterPro" id="IPR019660">
    <property type="entry name" value="Put_sensory_transdc_reg_YbjN"/>
</dbReference>
<comment type="caution">
    <text evidence="1">The sequence shown here is derived from an EMBL/GenBank/DDBJ whole genome shotgun (WGS) entry which is preliminary data.</text>
</comment>
<reference evidence="1" key="2">
    <citation type="submission" date="2020-09" db="EMBL/GenBank/DDBJ databases">
        <authorList>
            <person name="Sun Q."/>
            <person name="Kim S."/>
        </authorList>
    </citation>
    <scope>NUCLEOTIDE SEQUENCE</scope>
    <source>
        <strain evidence="1">KCTC 23430</strain>
    </source>
</reference>
<reference evidence="1" key="1">
    <citation type="journal article" date="2014" name="Int. J. Syst. Evol. Microbiol.">
        <title>Complete genome sequence of Corynebacterium casei LMG S-19264T (=DSM 44701T), isolated from a smear-ripened cheese.</title>
        <authorList>
            <consortium name="US DOE Joint Genome Institute (JGI-PGF)"/>
            <person name="Walter F."/>
            <person name="Albersmeier A."/>
            <person name="Kalinowski J."/>
            <person name="Ruckert C."/>
        </authorList>
    </citation>
    <scope>NUCLEOTIDE SEQUENCE</scope>
    <source>
        <strain evidence="1">KCTC 23430</strain>
    </source>
</reference>
<organism evidence="1 2">
    <name type="scientific">Parahalioglobus pacificus</name>
    <dbReference type="NCBI Taxonomy" id="930806"/>
    <lineage>
        <taxon>Bacteria</taxon>
        <taxon>Pseudomonadati</taxon>
        <taxon>Pseudomonadota</taxon>
        <taxon>Gammaproteobacteria</taxon>
        <taxon>Cellvibrionales</taxon>
        <taxon>Halieaceae</taxon>
        <taxon>Parahalioglobus</taxon>
    </lineage>
</organism>
<proteinExistence type="predicted"/>
<name>A0A919CJZ9_9GAMM</name>
<keyword evidence="1" id="KW-0418">Kinase</keyword>
<accession>A0A919CJZ9</accession>
<keyword evidence="1" id="KW-0808">Transferase</keyword>
<protein>
    <submittedName>
        <fullName evidence="1">Histidine kinase</fullName>
    </submittedName>
</protein>
<dbReference type="Pfam" id="PF10722">
    <property type="entry name" value="YbjN"/>
    <property type="match status" value="1"/>
</dbReference>
<evidence type="ECO:0000313" key="1">
    <source>
        <dbReference type="EMBL" id="GHD31891.1"/>
    </source>
</evidence>
<dbReference type="GO" id="GO:0016301">
    <property type="term" value="F:kinase activity"/>
    <property type="evidence" value="ECO:0007669"/>
    <property type="project" value="UniProtKB-KW"/>
</dbReference>
<dbReference type="EMBL" id="BMYM01000001">
    <property type="protein sequence ID" value="GHD31891.1"/>
    <property type="molecule type" value="Genomic_DNA"/>
</dbReference>
<sequence>MPELFKLDRALVEQWLEESRVAYEDCGHCEGLHLSALKSIEGAIDSRLFLERFGLLLNTELEVRPMALFAVAADLGRLNMEFPTLKIFLDIVDDATPQLVIAGVLPASPGLMLQQFAAFVAMTMEGTRQVAGECLRLDYLFPSGDGSAQGGAPSALH</sequence>
<dbReference type="RefSeq" id="WP_189476855.1">
    <property type="nucleotide sequence ID" value="NZ_BMYM01000001.1"/>
</dbReference>
<evidence type="ECO:0000313" key="2">
    <source>
        <dbReference type="Proteomes" id="UP000644693"/>
    </source>
</evidence>
<gene>
    <name evidence="1" type="ORF">GCM10007053_15430</name>
</gene>
<dbReference type="AlphaFoldDB" id="A0A919CJZ9"/>
<dbReference type="Proteomes" id="UP000644693">
    <property type="component" value="Unassembled WGS sequence"/>
</dbReference>